<dbReference type="InterPro" id="IPR055312">
    <property type="entry name" value="FBL15-like"/>
</dbReference>
<dbReference type="CDD" id="cd22160">
    <property type="entry name" value="F-box_AtFBL13-like"/>
    <property type="match status" value="1"/>
</dbReference>
<dbReference type="ExpressionAtlas" id="N1QYH8">
    <property type="expression patterns" value="baseline"/>
</dbReference>
<dbReference type="PANTHER" id="PTHR34709:SF42">
    <property type="entry name" value="F-BOX DOMAIN-CONTAINING PROTEIN"/>
    <property type="match status" value="1"/>
</dbReference>
<dbReference type="AlphaFoldDB" id="N1QYH8"/>
<dbReference type="SUPFAM" id="SSF81383">
    <property type="entry name" value="F-box domain"/>
    <property type="match status" value="1"/>
</dbReference>
<name>N1QYH8_AEGTA</name>
<protein>
    <submittedName>
        <fullName evidence="1">Uncharacterized protein</fullName>
    </submittedName>
</protein>
<dbReference type="InterPro" id="IPR036047">
    <property type="entry name" value="F-box-like_dom_sf"/>
</dbReference>
<dbReference type="PROSITE" id="PS50181">
    <property type="entry name" value="FBOX"/>
    <property type="match status" value="1"/>
</dbReference>
<organism evidence="1">
    <name type="scientific">Aegilops tauschii</name>
    <name type="common">Tausch's goatgrass</name>
    <name type="synonym">Aegilops squarrosa</name>
    <dbReference type="NCBI Taxonomy" id="37682"/>
    <lineage>
        <taxon>Eukaryota</taxon>
        <taxon>Viridiplantae</taxon>
        <taxon>Streptophyta</taxon>
        <taxon>Embryophyta</taxon>
        <taxon>Tracheophyta</taxon>
        <taxon>Spermatophyta</taxon>
        <taxon>Magnoliopsida</taxon>
        <taxon>Liliopsida</taxon>
        <taxon>Poales</taxon>
        <taxon>Poaceae</taxon>
        <taxon>BOP clade</taxon>
        <taxon>Pooideae</taxon>
        <taxon>Triticodae</taxon>
        <taxon>Triticeae</taxon>
        <taxon>Triticinae</taxon>
        <taxon>Aegilops</taxon>
    </lineage>
</organism>
<proteinExistence type="predicted"/>
<dbReference type="InterPro" id="IPR001810">
    <property type="entry name" value="F-box_dom"/>
</dbReference>
<dbReference type="PANTHER" id="PTHR34709">
    <property type="entry name" value="OS10G0396666 PROTEIN"/>
    <property type="match status" value="1"/>
</dbReference>
<sequence>MESNGEPPNKAPAVVTGAAAAVPGGGMDFLSRLPDHLLVDILLRLRTKEAVATTVLSRRWRCIWAQLPHPFFDGVHPSVPARALAAYEALAASEAHAAADIQSLAVSPDQVDARETFAWLSLAAPLLCGRLHLDDSRAVSDEMVELFRGRRRRHDGEAFEMPCFRRATEIRLHLGFLTLELPRVGVFDALRLMRLQNFQSRGQFLISDTMLPSLQELTMSGVRDMNVLTLNSKSLVSIDLSYLMGLQRLHITAPGLHQLEVVRCFYDSLKPVASITAERLEVFRWNGPYDLESVHLGEMPCLQTLGAPPIDTHRWRGFQMAQICAGFLGRFTAVDHLELDMTLGPRMDSSLLLMEDIVIPNVDILGLSLETNEHAFERSVLRLLTKCHGIRELRLSFQIRDEVQNYCWPNCICHTEPGAEGVLMMALREVYIINFDGDAGEVYVVEQLLLQAPGLTVLTIASEAEDPSLGNIESLCPADCRFELLWY</sequence>
<evidence type="ECO:0000313" key="1">
    <source>
        <dbReference type="EnsemblPlants" id="EMT16118"/>
    </source>
</evidence>
<dbReference type="Pfam" id="PF00646">
    <property type="entry name" value="F-box"/>
    <property type="match status" value="1"/>
</dbReference>
<dbReference type="InterPro" id="IPR053781">
    <property type="entry name" value="F-box_AtFBL13-like"/>
</dbReference>
<reference evidence="1" key="1">
    <citation type="submission" date="2015-06" db="UniProtKB">
        <authorList>
            <consortium name="EnsemblPlants"/>
        </authorList>
    </citation>
    <scope>IDENTIFICATION</scope>
</reference>
<accession>N1QYH8</accession>
<dbReference type="SUPFAM" id="SSF52047">
    <property type="entry name" value="RNI-like"/>
    <property type="match status" value="1"/>
</dbReference>
<dbReference type="EnsemblPlants" id="EMT16118">
    <property type="protein sequence ID" value="EMT16118"/>
    <property type="gene ID" value="F775_13289"/>
</dbReference>